<dbReference type="GeneID" id="8849854"/>
<evidence type="ECO:0000256" key="2">
    <source>
        <dbReference type="SAM" id="Phobius"/>
    </source>
</evidence>
<dbReference type="KEGG" id="ngr:NAEGRDRAFT_46637"/>
<keyword evidence="2" id="KW-0472">Membrane</keyword>
<dbReference type="Proteomes" id="UP000006671">
    <property type="component" value="Unassembled WGS sequence"/>
</dbReference>
<name>D2V4I2_NAEGR</name>
<evidence type="ECO:0000256" key="1">
    <source>
        <dbReference type="SAM" id="MobiDB-lite"/>
    </source>
</evidence>
<feature type="region of interest" description="Disordered" evidence="1">
    <location>
        <begin position="407"/>
        <end position="430"/>
    </location>
</feature>
<organism evidence="4">
    <name type="scientific">Naegleria gruberi</name>
    <name type="common">Amoeba</name>
    <dbReference type="NCBI Taxonomy" id="5762"/>
    <lineage>
        <taxon>Eukaryota</taxon>
        <taxon>Discoba</taxon>
        <taxon>Heterolobosea</taxon>
        <taxon>Tetramitia</taxon>
        <taxon>Eutetramitia</taxon>
        <taxon>Vahlkampfiidae</taxon>
        <taxon>Naegleria</taxon>
    </lineage>
</organism>
<evidence type="ECO:0000313" key="3">
    <source>
        <dbReference type="EMBL" id="EFC48388.1"/>
    </source>
</evidence>
<dbReference type="AlphaFoldDB" id="D2V4I2"/>
<keyword evidence="2" id="KW-0812">Transmembrane</keyword>
<dbReference type="InParanoid" id="D2V4I2"/>
<proteinExistence type="predicted"/>
<protein>
    <submittedName>
        <fullName evidence="3">Predicted protein</fullName>
    </submittedName>
</protein>
<accession>D2V4I2</accession>
<keyword evidence="2" id="KW-1133">Transmembrane helix</keyword>
<dbReference type="EMBL" id="GG738851">
    <property type="protein sequence ID" value="EFC48388.1"/>
    <property type="molecule type" value="Genomic_DNA"/>
</dbReference>
<sequence length="430" mass="49916">MSSFDLLLLDESEIETKVLSKKALKKLQRKGNQLNHSSNSENELKKLHENDGVWFTIIEFLSMNEIMLTIVVLSRRDSNIVDSQWCQSTLLTRGMELFHTLSSKDWNSTLNSLDHKQYFGNLRKYEKKAKRKKQPIEDNDETNLERKKIFKRLYLKLREEHNNRMLTLHNSNQAIRSEIQAEFQNLRSVWSSLITNRFECFHDEFKIEDSISDEEKQKITYDLGSYYRFTCKKCGIVAISNYMPVFAIKPHHSLLLNNCAILLGIVLVLIIMTSVSVICSSNNPNHIPNQQENTSSNQQEEPTTKDNFWSLSLKNKLLKYANTVQSGFQKVLSSSLVEKIKGKSKKLSEHSKNLLKTLKNKSKQALHRSKDIVKEQFTKLKQSTPAQKIKKLSKKALRKLLDHLDLIPPSEKNSHPNDEEEEDRVITVLK</sequence>
<feature type="transmembrane region" description="Helical" evidence="2">
    <location>
        <begin position="53"/>
        <end position="73"/>
    </location>
</feature>
<gene>
    <name evidence="3" type="ORF">NAEGRDRAFT_46637</name>
</gene>
<dbReference type="VEuPathDB" id="AmoebaDB:NAEGRDRAFT_46637"/>
<keyword evidence="4" id="KW-1185">Reference proteome</keyword>
<reference evidence="3 4" key="1">
    <citation type="journal article" date="2010" name="Cell">
        <title>The genome of Naegleria gruberi illuminates early eukaryotic versatility.</title>
        <authorList>
            <person name="Fritz-Laylin L.K."/>
            <person name="Prochnik S.E."/>
            <person name="Ginger M.L."/>
            <person name="Dacks J.B."/>
            <person name="Carpenter M.L."/>
            <person name="Field M.C."/>
            <person name="Kuo A."/>
            <person name="Paredez A."/>
            <person name="Chapman J."/>
            <person name="Pham J."/>
            <person name="Shu S."/>
            <person name="Neupane R."/>
            <person name="Cipriano M."/>
            <person name="Mancuso J."/>
            <person name="Tu H."/>
            <person name="Salamov A."/>
            <person name="Lindquist E."/>
            <person name="Shapiro H."/>
            <person name="Lucas S."/>
            <person name="Grigoriev I.V."/>
            <person name="Cande W.Z."/>
            <person name="Fulton C."/>
            <person name="Rokhsar D.S."/>
            <person name="Dawson S.C."/>
        </authorList>
    </citation>
    <scope>NUCLEOTIDE SEQUENCE [LARGE SCALE GENOMIC DNA]</scope>
    <source>
        <strain evidence="3 4">NEG-M</strain>
    </source>
</reference>
<feature type="transmembrane region" description="Helical" evidence="2">
    <location>
        <begin position="254"/>
        <end position="278"/>
    </location>
</feature>
<evidence type="ECO:0000313" key="4">
    <source>
        <dbReference type="Proteomes" id="UP000006671"/>
    </source>
</evidence>
<dbReference type="RefSeq" id="XP_002681132.1">
    <property type="nucleotide sequence ID" value="XM_002681086.1"/>
</dbReference>